<proteinExistence type="predicted"/>
<sequence>MLSVLQTKFVLKSNDYADIQFILLLLLPFSNRRVSFVVSETLDEPRTFLCQIV</sequence>
<dbReference type="AlphaFoldDB" id="A0A0A9H8K5"/>
<protein>
    <submittedName>
        <fullName evidence="1">Uncharacterized protein</fullName>
    </submittedName>
</protein>
<dbReference type="EMBL" id="GBRH01166730">
    <property type="protein sequence ID" value="JAE31166.1"/>
    <property type="molecule type" value="Transcribed_RNA"/>
</dbReference>
<evidence type="ECO:0000313" key="1">
    <source>
        <dbReference type="EMBL" id="JAE31166.1"/>
    </source>
</evidence>
<name>A0A0A9H8K5_ARUDO</name>
<accession>A0A0A9H8K5</accession>
<reference evidence="1" key="1">
    <citation type="submission" date="2014-09" db="EMBL/GenBank/DDBJ databases">
        <authorList>
            <person name="Magalhaes I.L.F."/>
            <person name="Oliveira U."/>
            <person name="Santos F.R."/>
            <person name="Vidigal T.H.D.A."/>
            <person name="Brescovit A.D."/>
            <person name="Santos A.J."/>
        </authorList>
    </citation>
    <scope>NUCLEOTIDE SEQUENCE</scope>
    <source>
        <tissue evidence="1">Shoot tissue taken approximately 20 cm above the soil surface</tissue>
    </source>
</reference>
<organism evidence="1">
    <name type="scientific">Arundo donax</name>
    <name type="common">Giant reed</name>
    <name type="synonym">Donax arundinaceus</name>
    <dbReference type="NCBI Taxonomy" id="35708"/>
    <lineage>
        <taxon>Eukaryota</taxon>
        <taxon>Viridiplantae</taxon>
        <taxon>Streptophyta</taxon>
        <taxon>Embryophyta</taxon>
        <taxon>Tracheophyta</taxon>
        <taxon>Spermatophyta</taxon>
        <taxon>Magnoliopsida</taxon>
        <taxon>Liliopsida</taxon>
        <taxon>Poales</taxon>
        <taxon>Poaceae</taxon>
        <taxon>PACMAD clade</taxon>
        <taxon>Arundinoideae</taxon>
        <taxon>Arundineae</taxon>
        <taxon>Arundo</taxon>
    </lineage>
</organism>
<reference evidence="1" key="2">
    <citation type="journal article" date="2015" name="Data Brief">
        <title>Shoot transcriptome of the giant reed, Arundo donax.</title>
        <authorList>
            <person name="Barrero R.A."/>
            <person name="Guerrero F.D."/>
            <person name="Moolhuijzen P."/>
            <person name="Goolsby J.A."/>
            <person name="Tidwell J."/>
            <person name="Bellgard S.E."/>
            <person name="Bellgard M.I."/>
        </authorList>
    </citation>
    <scope>NUCLEOTIDE SEQUENCE</scope>
    <source>
        <tissue evidence="1">Shoot tissue taken approximately 20 cm above the soil surface</tissue>
    </source>
</reference>